<evidence type="ECO:0000256" key="1">
    <source>
        <dbReference type="SAM" id="MobiDB-lite"/>
    </source>
</evidence>
<reference evidence="2" key="1">
    <citation type="submission" date="2019-08" db="EMBL/GenBank/DDBJ databases">
        <title>The genome of the North American firefly Photinus pyralis.</title>
        <authorList>
            <consortium name="Photinus pyralis genome working group"/>
            <person name="Fallon T.R."/>
            <person name="Sander Lower S.E."/>
            <person name="Weng J.-K."/>
        </authorList>
    </citation>
    <scope>NUCLEOTIDE SEQUENCE</scope>
    <source>
        <strain evidence="2">TRF0915ILg1</strain>
        <tissue evidence="2">Whole body</tissue>
    </source>
</reference>
<dbReference type="OrthoDB" id="6727224at2759"/>
<sequence>MIFNCIEACYWHLIEKRFCYDESIALYEEPLKPKIENNTFENMAFYDQVSLIAGRAIVTIDPLPKQPKPIEHQPVRRVRWWEDNVDEQNKENEAKNIQCPFSLAIPTIMESSREDLTSSTEELDSINDKKIDNSINVTDSKTEENNTPSNSDAGDSSKTQNSQSDSNLQISSEPVKPAASRKSSSALLSINEEVKLRKKSLRERRMSRSLTLNIDRNLELPIIRQVSMPKFYIDTPEANQLDSSVLMTPSATLMSPILPRSTQNDSFDLRSVVQLENEYRAQVQSVPVPVHKQLTPPSRLSQIKEKLKSTKIKRQGSATNLPNSIQHI</sequence>
<gene>
    <name evidence="2" type="ORF">ILUMI_22884</name>
</gene>
<name>A0A8K0C979_IGNLU</name>
<evidence type="ECO:0000313" key="3">
    <source>
        <dbReference type="Proteomes" id="UP000801492"/>
    </source>
</evidence>
<comment type="caution">
    <text evidence="2">The sequence shown here is derived from an EMBL/GenBank/DDBJ whole genome shotgun (WGS) entry which is preliminary data.</text>
</comment>
<feature type="compositionally biased region" description="Polar residues" evidence="1">
    <location>
        <begin position="133"/>
        <end position="172"/>
    </location>
</feature>
<protein>
    <submittedName>
        <fullName evidence="2">Uncharacterized protein</fullName>
    </submittedName>
</protein>
<keyword evidence="3" id="KW-1185">Reference proteome</keyword>
<accession>A0A8K0C979</accession>
<feature type="region of interest" description="Disordered" evidence="1">
    <location>
        <begin position="112"/>
        <end position="184"/>
    </location>
</feature>
<feature type="compositionally biased region" description="Polar residues" evidence="1">
    <location>
        <begin position="316"/>
        <end position="328"/>
    </location>
</feature>
<evidence type="ECO:0000313" key="2">
    <source>
        <dbReference type="EMBL" id="KAF2883295.1"/>
    </source>
</evidence>
<proteinExistence type="predicted"/>
<dbReference type="Proteomes" id="UP000801492">
    <property type="component" value="Unassembled WGS sequence"/>
</dbReference>
<dbReference type="EMBL" id="VTPC01090447">
    <property type="protein sequence ID" value="KAF2883295.1"/>
    <property type="molecule type" value="Genomic_DNA"/>
</dbReference>
<organism evidence="2 3">
    <name type="scientific">Ignelater luminosus</name>
    <name type="common">Cucubano</name>
    <name type="synonym">Pyrophorus luminosus</name>
    <dbReference type="NCBI Taxonomy" id="2038154"/>
    <lineage>
        <taxon>Eukaryota</taxon>
        <taxon>Metazoa</taxon>
        <taxon>Ecdysozoa</taxon>
        <taxon>Arthropoda</taxon>
        <taxon>Hexapoda</taxon>
        <taxon>Insecta</taxon>
        <taxon>Pterygota</taxon>
        <taxon>Neoptera</taxon>
        <taxon>Endopterygota</taxon>
        <taxon>Coleoptera</taxon>
        <taxon>Polyphaga</taxon>
        <taxon>Elateriformia</taxon>
        <taxon>Elateroidea</taxon>
        <taxon>Elateridae</taxon>
        <taxon>Agrypninae</taxon>
        <taxon>Pyrophorini</taxon>
        <taxon>Ignelater</taxon>
    </lineage>
</organism>
<feature type="region of interest" description="Disordered" evidence="1">
    <location>
        <begin position="309"/>
        <end position="328"/>
    </location>
</feature>
<dbReference type="AlphaFoldDB" id="A0A8K0C979"/>